<dbReference type="PROSITE" id="PS01292">
    <property type="entry name" value="UPF0036"/>
    <property type="match status" value="1"/>
</dbReference>
<dbReference type="InterPro" id="IPR001279">
    <property type="entry name" value="Metallo-B-lactamas"/>
</dbReference>
<evidence type="ECO:0000256" key="7">
    <source>
        <dbReference type="ARBA" id="ARBA00022839"/>
    </source>
</evidence>
<evidence type="ECO:0000256" key="3">
    <source>
        <dbReference type="ARBA" id="ARBA00022723"/>
    </source>
</evidence>
<evidence type="ECO:0000256" key="4">
    <source>
        <dbReference type="ARBA" id="ARBA00022759"/>
    </source>
</evidence>
<dbReference type="GO" id="GO:0004534">
    <property type="term" value="F:5'-3' RNA exonuclease activity"/>
    <property type="evidence" value="ECO:0007669"/>
    <property type="project" value="InterPro"/>
</dbReference>
<dbReference type="PANTHER" id="PTHR43694">
    <property type="entry name" value="RIBONUCLEASE J"/>
    <property type="match status" value="1"/>
</dbReference>
<evidence type="ECO:0000256" key="8">
    <source>
        <dbReference type="ARBA" id="ARBA00022884"/>
    </source>
</evidence>
<keyword evidence="2" id="KW-0540">Nuclease</keyword>
<keyword evidence="7" id="KW-0269">Exonuclease</keyword>
<sequence>MAVVEYDGRILLLDVGLRFPGGDMPGIDLVLPDFEYVRERADAIEAIVITHGHEDHVGALPWLLRDIGVESVPMIISGPLTVEMARSKLKEHKLDDSALEAVDTGEIIEAGPFTIEMIHLTHSIPDARGAAIGTPAGTVVFTGDYKFDQTPVDGDPADMARLAELGAEGVLLLCGDSTNADRPGFSPSESLVGPALLKVFEGCEGRIIVTSFASNVHRVQQVVDAAEATGRKVALVGRSMVKNSKIAKVLNHLSVPEGILIQPREINNFPDDRVVVVSTGSQGEPLSALRRMAHRDHAQIELHSGDTIVFSATPVPGNERAVNETVDRLYQIGCTVITAQDAPIHASGHGYAEELKLMLNLVRPTYFMPVHGDAKRLRLHRELAEQVGIAPASIFEGANGLPLDISESGARFGPQEHSGVLLVDGMELGEPSEAAVRDRRTLADDGVVVIVVSISAQSGELISDPEVVSRGMAAGADTDKLVKCARESSITVCEIAAKAGEHDRDELERRLHDGVAADIHSALRRRPLVLPVVVEA</sequence>
<organism evidence="10">
    <name type="scientific">freshwater metagenome</name>
    <dbReference type="NCBI Taxonomy" id="449393"/>
    <lineage>
        <taxon>unclassified sequences</taxon>
        <taxon>metagenomes</taxon>
        <taxon>ecological metagenomes</taxon>
    </lineage>
</organism>
<dbReference type="Gene3D" id="3.10.20.580">
    <property type="match status" value="1"/>
</dbReference>
<keyword evidence="8" id="KW-0694">RNA-binding</keyword>
<name>A0A6J7EB46_9ZZZZ</name>
<gene>
    <name evidence="10" type="ORF">UFOPK3444_01075</name>
</gene>
<dbReference type="Pfam" id="PF22505">
    <property type="entry name" value="RNase_J_b_CASP"/>
    <property type="match status" value="1"/>
</dbReference>
<dbReference type="InterPro" id="IPR036866">
    <property type="entry name" value="RibonucZ/Hydroxyglut_hydro"/>
</dbReference>
<evidence type="ECO:0000256" key="1">
    <source>
        <dbReference type="ARBA" id="ARBA00022490"/>
    </source>
</evidence>
<dbReference type="InterPro" id="IPR041636">
    <property type="entry name" value="RNase_J_C"/>
</dbReference>
<dbReference type="GO" id="GO:0003723">
    <property type="term" value="F:RNA binding"/>
    <property type="evidence" value="ECO:0007669"/>
    <property type="project" value="UniProtKB-KW"/>
</dbReference>
<dbReference type="EMBL" id="CAFBLU010000016">
    <property type="protein sequence ID" value="CAB4876933.1"/>
    <property type="molecule type" value="Genomic_DNA"/>
</dbReference>
<dbReference type="CDD" id="cd07714">
    <property type="entry name" value="RNaseJ_MBL-fold"/>
    <property type="match status" value="1"/>
</dbReference>
<dbReference type="PIRSF" id="PIRSF004803">
    <property type="entry name" value="RnjA"/>
    <property type="match status" value="1"/>
</dbReference>
<dbReference type="Pfam" id="PF07521">
    <property type="entry name" value="RMMBL"/>
    <property type="match status" value="1"/>
</dbReference>
<evidence type="ECO:0000313" key="10">
    <source>
        <dbReference type="EMBL" id="CAB4876933.1"/>
    </source>
</evidence>
<dbReference type="Gene3D" id="3.40.50.10710">
    <property type="entry name" value="Metallo-hydrolase/oxidoreductase"/>
    <property type="match status" value="1"/>
</dbReference>
<evidence type="ECO:0000256" key="5">
    <source>
        <dbReference type="ARBA" id="ARBA00022801"/>
    </source>
</evidence>
<dbReference type="Pfam" id="PF17770">
    <property type="entry name" value="RNase_J_C"/>
    <property type="match status" value="1"/>
</dbReference>
<evidence type="ECO:0000256" key="6">
    <source>
        <dbReference type="ARBA" id="ARBA00022833"/>
    </source>
</evidence>
<dbReference type="NCBIfam" id="TIGR00649">
    <property type="entry name" value="MG423"/>
    <property type="match status" value="1"/>
</dbReference>
<dbReference type="GO" id="GO:0006396">
    <property type="term" value="P:RNA processing"/>
    <property type="evidence" value="ECO:0007669"/>
    <property type="project" value="InterPro"/>
</dbReference>
<dbReference type="InterPro" id="IPR055132">
    <property type="entry name" value="RNase_J_b_CASP"/>
</dbReference>
<evidence type="ECO:0000256" key="2">
    <source>
        <dbReference type="ARBA" id="ARBA00022722"/>
    </source>
</evidence>
<accession>A0A6J7EB46</accession>
<keyword evidence="6" id="KW-0862">Zinc</keyword>
<dbReference type="InterPro" id="IPR004613">
    <property type="entry name" value="RNase_J"/>
</dbReference>
<proteinExistence type="inferred from homology"/>
<keyword evidence="1" id="KW-0963">Cytoplasm</keyword>
<keyword evidence="4" id="KW-0255">Endonuclease</keyword>
<dbReference type="InterPro" id="IPR011108">
    <property type="entry name" value="RMMBL"/>
</dbReference>
<dbReference type="AlphaFoldDB" id="A0A6J7EB46"/>
<dbReference type="SMART" id="SM00849">
    <property type="entry name" value="Lactamase_B"/>
    <property type="match status" value="1"/>
</dbReference>
<dbReference type="PANTHER" id="PTHR43694:SF1">
    <property type="entry name" value="RIBONUCLEASE J"/>
    <property type="match status" value="1"/>
</dbReference>
<dbReference type="GO" id="GO:0008270">
    <property type="term" value="F:zinc ion binding"/>
    <property type="evidence" value="ECO:0007669"/>
    <property type="project" value="InterPro"/>
</dbReference>
<evidence type="ECO:0000259" key="9">
    <source>
        <dbReference type="SMART" id="SM00849"/>
    </source>
</evidence>
<reference evidence="10" key="1">
    <citation type="submission" date="2020-05" db="EMBL/GenBank/DDBJ databases">
        <authorList>
            <person name="Chiriac C."/>
            <person name="Salcher M."/>
            <person name="Ghai R."/>
            <person name="Kavagutti S V."/>
        </authorList>
    </citation>
    <scope>NUCLEOTIDE SEQUENCE</scope>
</reference>
<keyword evidence="5" id="KW-0378">Hydrolase</keyword>
<dbReference type="InterPro" id="IPR042173">
    <property type="entry name" value="RNase_J_2"/>
</dbReference>
<dbReference type="HAMAP" id="MF_01491">
    <property type="entry name" value="RNase_J_bact"/>
    <property type="match status" value="1"/>
</dbReference>
<dbReference type="Pfam" id="PF00753">
    <property type="entry name" value="Lactamase_B"/>
    <property type="match status" value="1"/>
</dbReference>
<protein>
    <submittedName>
        <fullName evidence="10">Unannotated protein</fullName>
    </submittedName>
</protein>
<dbReference type="InterPro" id="IPR001587">
    <property type="entry name" value="RNase_J_CS"/>
</dbReference>
<dbReference type="Gene3D" id="3.60.15.10">
    <property type="entry name" value="Ribonuclease Z/Hydroxyacylglutathione hydrolase-like"/>
    <property type="match status" value="1"/>
</dbReference>
<dbReference type="InterPro" id="IPR030854">
    <property type="entry name" value="RNase_J_bac"/>
</dbReference>
<keyword evidence="3" id="KW-0479">Metal-binding</keyword>
<dbReference type="GO" id="GO:0004521">
    <property type="term" value="F:RNA endonuclease activity"/>
    <property type="evidence" value="ECO:0007669"/>
    <property type="project" value="InterPro"/>
</dbReference>
<dbReference type="SUPFAM" id="SSF56281">
    <property type="entry name" value="Metallo-hydrolase/oxidoreductase"/>
    <property type="match status" value="1"/>
</dbReference>
<feature type="domain" description="Metallo-beta-lactamase" evidence="9">
    <location>
        <begin position="1"/>
        <end position="196"/>
    </location>
</feature>